<feature type="domain" description="Protein kinase" evidence="1">
    <location>
        <begin position="18"/>
        <end position="237"/>
    </location>
</feature>
<dbReference type="AlphaFoldDB" id="A0A0Q9YIE2"/>
<keyword evidence="2" id="KW-0418">Kinase</keyword>
<sequence length="237" mass="28109">MENSRFKLVPGRILGRNYRVLSYLGNGWEGEVYKVEECRTGIIRAAKLFYKHCYDFSKPHIYYAQKLYRLRTCPIIIQYHNQDVVTVKKELVDFLISDYVTGEVLSTFISKQKNKRLQPFEALHLFYALVQGIEHIHFQGEYHGDLHTDNIMVIRKGLNFEVKLIDLLHLGRPTRAKIQQDVYDLIQVLYEMIGEQKYYHMMPDYIKSIILGRKKNLIAKKFKMAGHLRLHIENVDW</sequence>
<gene>
    <name evidence="3" type="ORF">CC99x_012735</name>
    <name evidence="2" type="ORF">CC99x_02335</name>
</gene>
<comment type="caution">
    <text evidence="2">The sequence shown here is derived from an EMBL/GenBank/DDBJ whole genome shotgun (WGS) entry which is preliminary data.</text>
</comment>
<dbReference type="InterPro" id="IPR011009">
    <property type="entry name" value="Kinase-like_dom_sf"/>
</dbReference>
<dbReference type="Pfam" id="PF00069">
    <property type="entry name" value="Pkinase"/>
    <property type="match status" value="1"/>
</dbReference>
<dbReference type="Gene3D" id="3.30.200.20">
    <property type="entry name" value="Phosphorylase Kinase, domain 1"/>
    <property type="match status" value="1"/>
</dbReference>
<organism evidence="2">
    <name type="scientific">Candidatus Berkiella cookevillensis</name>
    <dbReference type="NCBI Taxonomy" id="437022"/>
    <lineage>
        <taxon>Bacteria</taxon>
        <taxon>Pseudomonadati</taxon>
        <taxon>Pseudomonadota</taxon>
        <taxon>Gammaproteobacteria</taxon>
        <taxon>Candidatus Berkiellales</taxon>
        <taxon>Candidatus Berkiellaceae</taxon>
        <taxon>Candidatus Berkiella</taxon>
    </lineage>
</organism>
<keyword evidence="2" id="KW-0808">Transferase</keyword>
<reference evidence="3" key="3">
    <citation type="submission" date="2021-06" db="EMBL/GenBank/DDBJ databases">
        <title>Genomic Description and Analysis of Intracellular Bacteria, Candidatus Berkiella cookevillensis and Candidatus Berkiella aquae.</title>
        <authorList>
            <person name="Kidane D.T."/>
            <person name="Mehari Y.T."/>
            <person name="Rice F.C."/>
            <person name="Arivett B.A."/>
            <person name="Farone A.L."/>
            <person name="Berk S.G."/>
            <person name="Farone M.B."/>
        </authorList>
    </citation>
    <scope>NUCLEOTIDE SEQUENCE</scope>
    <source>
        <strain evidence="3">CC99</strain>
    </source>
</reference>
<dbReference type="InterPro" id="IPR000719">
    <property type="entry name" value="Prot_kinase_dom"/>
</dbReference>
<dbReference type="SMART" id="SM00220">
    <property type="entry name" value="S_TKc"/>
    <property type="match status" value="1"/>
</dbReference>
<protein>
    <submittedName>
        <fullName evidence="2 3">Protein kinase</fullName>
    </submittedName>
</protein>
<reference evidence="3" key="2">
    <citation type="journal article" date="2016" name="Genome Announc.">
        <title>Draft Genome Sequences of Two Novel Amoeba-Resistant Intranuclear Bacteria, 'Candidatus Berkiella cookevillensis' and 'Candidatus Berkiella aquae'.</title>
        <authorList>
            <person name="Mehari Y.T."/>
            <person name="Arivett B.A."/>
            <person name="Farone A.L."/>
            <person name="Gunderson J.H."/>
            <person name="Farone M.B."/>
        </authorList>
    </citation>
    <scope>NUCLEOTIDE SEQUENCE</scope>
    <source>
        <strain evidence="3">CC99</strain>
    </source>
</reference>
<evidence type="ECO:0000313" key="4">
    <source>
        <dbReference type="Proteomes" id="UP000051494"/>
    </source>
</evidence>
<dbReference type="Proteomes" id="UP000051494">
    <property type="component" value="Unassembled WGS sequence"/>
</dbReference>
<keyword evidence="4" id="KW-1185">Reference proteome</keyword>
<dbReference type="EMBL" id="LKHV02000002">
    <property type="protein sequence ID" value="MCS5709765.1"/>
    <property type="molecule type" value="Genomic_DNA"/>
</dbReference>
<evidence type="ECO:0000313" key="3">
    <source>
        <dbReference type="EMBL" id="MCS5709765.1"/>
    </source>
</evidence>
<dbReference type="RefSeq" id="WP_057625429.1">
    <property type="nucleotide sequence ID" value="NZ_LKHV02000002.1"/>
</dbReference>
<dbReference type="GO" id="GO:0005524">
    <property type="term" value="F:ATP binding"/>
    <property type="evidence" value="ECO:0007669"/>
    <property type="project" value="InterPro"/>
</dbReference>
<accession>A0A0Q9YIE2</accession>
<dbReference type="PROSITE" id="PS50011">
    <property type="entry name" value="PROTEIN_KINASE_DOM"/>
    <property type="match status" value="1"/>
</dbReference>
<dbReference type="STRING" id="437022.CC99x_02335"/>
<name>A0A0Q9YIE2_9GAMM</name>
<dbReference type="PANTHER" id="PTHR24347">
    <property type="entry name" value="SERINE/THREONINE-PROTEIN KINASE"/>
    <property type="match status" value="1"/>
</dbReference>
<dbReference type="GO" id="GO:0004672">
    <property type="term" value="F:protein kinase activity"/>
    <property type="evidence" value="ECO:0007669"/>
    <property type="project" value="InterPro"/>
</dbReference>
<evidence type="ECO:0000313" key="2">
    <source>
        <dbReference type="EMBL" id="KRG17474.1"/>
    </source>
</evidence>
<proteinExistence type="predicted"/>
<evidence type="ECO:0000259" key="1">
    <source>
        <dbReference type="PROSITE" id="PS50011"/>
    </source>
</evidence>
<dbReference type="Gene3D" id="1.10.510.10">
    <property type="entry name" value="Transferase(Phosphotransferase) domain 1"/>
    <property type="match status" value="1"/>
</dbReference>
<reference evidence="2" key="1">
    <citation type="submission" date="2015-09" db="EMBL/GenBank/DDBJ databases">
        <title>Draft Genome Sequences of Two Novel Amoeba-resistant Intranuclear Bacteria, Candidatus Berkiella cookevillensis and Candidatus Berkiella aquae.</title>
        <authorList>
            <person name="Mehari Y.T."/>
            <person name="Arivett B.A."/>
            <person name="Farone A.L."/>
            <person name="Gunderson J.H."/>
            <person name="Farone M.B."/>
        </authorList>
    </citation>
    <scope>NUCLEOTIDE SEQUENCE [LARGE SCALE GENOMIC DNA]</scope>
    <source>
        <strain evidence="2">CC99</strain>
    </source>
</reference>
<dbReference type="SUPFAM" id="SSF56112">
    <property type="entry name" value="Protein kinase-like (PK-like)"/>
    <property type="match status" value="1"/>
</dbReference>
<dbReference type="OrthoDB" id="9801841at2"/>
<dbReference type="EMBL" id="LKHV01000016">
    <property type="protein sequence ID" value="KRG17474.1"/>
    <property type="molecule type" value="Genomic_DNA"/>
</dbReference>